<evidence type="ECO:0000313" key="3">
    <source>
        <dbReference type="Proteomes" id="UP000019247"/>
    </source>
</evidence>
<dbReference type="NCBIfam" id="TIGR01906">
    <property type="entry name" value="integ_TIGR01906"/>
    <property type="match status" value="1"/>
</dbReference>
<accession>W6TC55</accession>
<dbReference type="PATRIC" id="fig|1400520.3.peg.1963"/>
<keyword evidence="1" id="KW-0812">Transmembrane</keyword>
<keyword evidence="1" id="KW-1133">Transmembrane helix</keyword>
<organism evidence="2 3">
    <name type="scientific">Lactiplantibacillus fabifermentans T30PCM01</name>
    <dbReference type="NCBI Taxonomy" id="1400520"/>
    <lineage>
        <taxon>Bacteria</taxon>
        <taxon>Bacillati</taxon>
        <taxon>Bacillota</taxon>
        <taxon>Bacilli</taxon>
        <taxon>Lactobacillales</taxon>
        <taxon>Lactobacillaceae</taxon>
        <taxon>Lactiplantibacillus</taxon>
    </lineage>
</organism>
<keyword evidence="1" id="KW-0472">Membrane</keyword>
<dbReference type="RefSeq" id="WP_024624322.1">
    <property type="nucleotide sequence ID" value="NZ_KK036500.1"/>
</dbReference>
<dbReference type="STRING" id="1400520.LFAB_10065"/>
<dbReference type="EMBL" id="AWWK01000048">
    <property type="protein sequence ID" value="ETY73800.1"/>
    <property type="molecule type" value="Genomic_DNA"/>
</dbReference>
<feature type="transmembrane region" description="Helical" evidence="1">
    <location>
        <begin position="95"/>
        <end position="114"/>
    </location>
</feature>
<dbReference type="AlphaFoldDB" id="W6TC55"/>
<feature type="transmembrane region" description="Helical" evidence="1">
    <location>
        <begin position="16"/>
        <end position="37"/>
    </location>
</feature>
<dbReference type="Proteomes" id="UP000019247">
    <property type="component" value="Unassembled WGS sequence"/>
</dbReference>
<proteinExistence type="predicted"/>
<dbReference type="eggNOG" id="COG4478">
    <property type="taxonomic scope" value="Bacteria"/>
</dbReference>
<dbReference type="OrthoDB" id="9813051at2"/>
<dbReference type="HOGENOM" id="CLU_093826_1_1_9"/>
<dbReference type="InterPro" id="IPR010178">
    <property type="entry name" value="Lit"/>
</dbReference>
<evidence type="ECO:0000313" key="2">
    <source>
        <dbReference type="EMBL" id="ETY73800.1"/>
    </source>
</evidence>
<comment type="caution">
    <text evidence="2">The sequence shown here is derived from an EMBL/GenBank/DDBJ whole genome shotgun (WGS) entry which is preliminary data.</text>
</comment>
<reference evidence="2 3" key="1">
    <citation type="journal article" date="2014" name="Genome Announc.">
        <title>Genome Sequence of Lactobacillus fabifermentans Strain T30PCM01, Isolated from Fermenting Grape Marc.</title>
        <authorList>
            <person name="Treu L."/>
            <person name="Vendramin V."/>
            <person name="Bovo B."/>
            <person name="Giacomini A."/>
            <person name="Corich V."/>
            <person name="Campanaro S."/>
        </authorList>
    </citation>
    <scope>NUCLEOTIDE SEQUENCE [LARGE SCALE GENOMIC DNA]</scope>
    <source>
        <strain evidence="2 3">T30PCM01</strain>
    </source>
</reference>
<sequence>MVWLNKIKHWLQWLGLYLWLVSGTIILTINASWLYFLNAYFQKLGPAVNLSLGRLMTNYYQMLAYLNFPWVPALKMNDFTDSAGALFHFAQVKNLFLLDYAVFIVTSVTTYYLWQRLKRNQQLWRFVLPMQTALWVPPIVALVMSLNFDQFFIYFHELLFRNSDWLFDPLYDRIILVLPDTFFLQCFVLAFVIIEWAFAYYLSVGKQALKTLD</sequence>
<feature type="transmembrane region" description="Helical" evidence="1">
    <location>
        <begin position="58"/>
        <end position="75"/>
    </location>
</feature>
<evidence type="ECO:0000256" key="1">
    <source>
        <dbReference type="SAM" id="Phobius"/>
    </source>
</evidence>
<protein>
    <submittedName>
        <fullName evidence="2">Membrane protein</fullName>
    </submittedName>
</protein>
<gene>
    <name evidence="2" type="ORF">LFAB_10065</name>
</gene>
<name>W6TC55_9LACO</name>
<feature type="transmembrane region" description="Helical" evidence="1">
    <location>
        <begin position="134"/>
        <end position="155"/>
    </location>
</feature>
<feature type="transmembrane region" description="Helical" evidence="1">
    <location>
        <begin position="175"/>
        <end position="202"/>
    </location>
</feature>
<dbReference type="Pfam" id="PF07314">
    <property type="entry name" value="Lit"/>
    <property type="match status" value="1"/>
</dbReference>